<dbReference type="AlphaFoldDB" id="A0A1X1D5D8"/>
<name>A0A1X1D5D8_9GAMM</name>
<comment type="caution">
    <text evidence="2">The sequence shown here is derived from an EMBL/GenBank/DDBJ whole genome shotgun (WGS) entry which is preliminary data.</text>
</comment>
<dbReference type="InterPro" id="IPR000073">
    <property type="entry name" value="AB_hydrolase_1"/>
</dbReference>
<feature type="domain" description="AB hydrolase-1" evidence="1">
    <location>
        <begin position="43"/>
        <end position="220"/>
    </location>
</feature>
<sequence>MNTAPLPIVLIPGFMLDETLWDDFVHNYPEDRVFIRASLSKGKSIAEYASQIVENLPPRFILVGFSLGGYVARAIAEAFPERTAGMVLIATSLREDTPEQQALLDKASLTALQGDFKGFSDAVLKPALHALRQNDQDLIQKIRDMGKHLGAEVFRAQALLDRRDITRSPIACPLLVIASEGDGMRGLNESREINALLGGDFVTLGDSGHMLPLEQPLILARTLSVWFNNNHL</sequence>
<evidence type="ECO:0000313" key="2">
    <source>
        <dbReference type="EMBL" id="ORM71899.1"/>
    </source>
</evidence>
<dbReference type="SUPFAM" id="SSF53474">
    <property type="entry name" value="alpha/beta-Hydrolases"/>
    <property type="match status" value="1"/>
</dbReference>
<dbReference type="RefSeq" id="WP_084931653.1">
    <property type="nucleotide sequence ID" value="NZ_MLFR01000001.1"/>
</dbReference>
<reference evidence="2 3" key="1">
    <citation type="journal article" date="2017" name="Antonie Van Leeuwenhoek">
        <title>Phylogenomic resolution of the bacterial genus Pantoea and its relationship with Erwinia and Tatumella.</title>
        <authorList>
            <person name="Palmer M."/>
            <person name="Steenkamp E.T."/>
            <person name="Coetzee M.P."/>
            <person name="Chan W.Y."/>
            <person name="van Zyl E."/>
            <person name="De Maayer P."/>
            <person name="Coutinho T.A."/>
            <person name="Blom J."/>
            <person name="Smits T.H."/>
            <person name="Duffy B."/>
            <person name="Venter S.N."/>
        </authorList>
    </citation>
    <scope>NUCLEOTIDE SEQUENCE [LARGE SCALE GENOMIC DNA]</scope>
    <source>
        <strain evidence="2 3">LMG 26275</strain>
    </source>
</reference>
<evidence type="ECO:0000259" key="1">
    <source>
        <dbReference type="Pfam" id="PF12697"/>
    </source>
</evidence>
<dbReference type="Proteomes" id="UP000193558">
    <property type="component" value="Unassembled WGS sequence"/>
</dbReference>
<dbReference type="OrthoDB" id="2086224at2"/>
<gene>
    <name evidence="2" type="ORF">HA51_02205</name>
</gene>
<organism evidence="2 3">
    <name type="scientific">Pantoea rwandensis</name>
    <dbReference type="NCBI Taxonomy" id="1076550"/>
    <lineage>
        <taxon>Bacteria</taxon>
        <taxon>Pseudomonadati</taxon>
        <taxon>Pseudomonadota</taxon>
        <taxon>Gammaproteobacteria</taxon>
        <taxon>Enterobacterales</taxon>
        <taxon>Erwiniaceae</taxon>
        <taxon>Pantoea</taxon>
    </lineage>
</organism>
<dbReference type="InterPro" id="IPR050266">
    <property type="entry name" value="AB_hydrolase_sf"/>
</dbReference>
<dbReference type="Gene3D" id="3.40.50.1820">
    <property type="entry name" value="alpha/beta hydrolase"/>
    <property type="match status" value="1"/>
</dbReference>
<dbReference type="InterPro" id="IPR029058">
    <property type="entry name" value="AB_hydrolase_fold"/>
</dbReference>
<accession>A0A1X1D5D8</accession>
<dbReference type="EMBL" id="MLFR01000001">
    <property type="protein sequence ID" value="ORM71899.1"/>
    <property type="molecule type" value="Genomic_DNA"/>
</dbReference>
<protein>
    <recommendedName>
        <fullName evidence="1">AB hydrolase-1 domain-containing protein</fullName>
    </recommendedName>
</protein>
<dbReference type="Pfam" id="PF12697">
    <property type="entry name" value="Abhydrolase_6"/>
    <property type="match status" value="1"/>
</dbReference>
<dbReference type="PANTHER" id="PTHR43798">
    <property type="entry name" value="MONOACYLGLYCEROL LIPASE"/>
    <property type="match status" value="1"/>
</dbReference>
<evidence type="ECO:0000313" key="3">
    <source>
        <dbReference type="Proteomes" id="UP000193558"/>
    </source>
</evidence>
<proteinExistence type="predicted"/>